<dbReference type="Proteomes" id="UP000324222">
    <property type="component" value="Unassembled WGS sequence"/>
</dbReference>
<name>A0A5B7D4B6_PORTR</name>
<evidence type="ECO:0000313" key="2">
    <source>
        <dbReference type="Proteomes" id="UP000324222"/>
    </source>
</evidence>
<organism evidence="1 2">
    <name type="scientific">Portunus trituberculatus</name>
    <name type="common">Swimming crab</name>
    <name type="synonym">Neptunus trituberculatus</name>
    <dbReference type="NCBI Taxonomy" id="210409"/>
    <lineage>
        <taxon>Eukaryota</taxon>
        <taxon>Metazoa</taxon>
        <taxon>Ecdysozoa</taxon>
        <taxon>Arthropoda</taxon>
        <taxon>Crustacea</taxon>
        <taxon>Multicrustacea</taxon>
        <taxon>Malacostraca</taxon>
        <taxon>Eumalacostraca</taxon>
        <taxon>Eucarida</taxon>
        <taxon>Decapoda</taxon>
        <taxon>Pleocyemata</taxon>
        <taxon>Brachyura</taxon>
        <taxon>Eubrachyura</taxon>
        <taxon>Portunoidea</taxon>
        <taxon>Portunidae</taxon>
        <taxon>Portuninae</taxon>
        <taxon>Portunus</taxon>
    </lineage>
</organism>
<evidence type="ECO:0000313" key="1">
    <source>
        <dbReference type="EMBL" id="MPC16529.1"/>
    </source>
</evidence>
<proteinExistence type="predicted"/>
<protein>
    <submittedName>
        <fullName evidence="1">Uncharacterized protein</fullName>
    </submittedName>
</protein>
<dbReference type="AlphaFoldDB" id="A0A5B7D4B6"/>
<dbReference type="EMBL" id="VSRR010000514">
    <property type="protein sequence ID" value="MPC16529.1"/>
    <property type="molecule type" value="Genomic_DNA"/>
</dbReference>
<keyword evidence="2" id="KW-1185">Reference proteome</keyword>
<sequence length="123" mass="13402">MDFWSIEISSRIFCSSLGLKLSAREVTKYITPYTSQKKESIGKAVGVCQRGEACDGTMFKYDASQSLCMGNKSRSNSPPMSCALVSVFSMVILAVVRLNAEILAKELSSQPPSIGRRTLCPIP</sequence>
<accession>A0A5B7D4B6</accession>
<gene>
    <name evidence="1" type="ORF">E2C01_009355</name>
</gene>
<reference evidence="1 2" key="1">
    <citation type="submission" date="2019-05" db="EMBL/GenBank/DDBJ databases">
        <title>Another draft genome of Portunus trituberculatus and its Hox gene families provides insights of decapod evolution.</title>
        <authorList>
            <person name="Jeong J.-H."/>
            <person name="Song I."/>
            <person name="Kim S."/>
            <person name="Choi T."/>
            <person name="Kim D."/>
            <person name="Ryu S."/>
            <person name="Kim W."/>
        </authorList>
    </citation>
    <scope>NUCLEOTIDE SEQUENCE [LARGE SCALE GENOMIC DNA]</scope>
    <source>
        <tissue evidence="1">Muscle</tissue>
    </source>
</reference>
<comment type="caution">
    <text evidence="1">The sequence shown here is derived from an EMBL/GenBank/DDBJ whole genome shotgun (WGS) entry which is preliminary data.</text>
</comment>